<evidence type="ECO:0000256" key="7">
    <source>
        <dbReference type="RuleBase" id="RU003322"/>
    </source>
</evidence>
<keyword evidence="4 7" id="KW-0067">ATP-binding</keyword>
<accession>A0ABP8C2J9</accession>
<dbReference type="PROSITE" id="PS01036">
    <property type="entry name" value="HSP70_3"/>
    <property type="match status" value="1"/>
</dbReference>
<dbReference type="InterPro" id="IPR029047">
    <property type="entry name" value="HSP70_peptide-bd_sf"/>
</dbReference>
<keyword evidence="6" id="KW-0143">Chaperone</keyword>
<keyword evidence="5" id="KW-0346">Stress response</keyword>
<evidence type="ECO:0000256" key="4">
    <source>
        <dbReference type="ARBA" id="ARBA00022840"/>
    </source>
</evidence>
<reference evidence="9" key="1">
    <citation type="journal article" date="2019" name="Int. J. Syst. Evol. Microbiol.">
        <title>The Global Catalogue of Microorganisms (GCM) 10K type strain sequencing project: providing services to taxonomists for standard genome sequencing and annotation.</title>
        <authorList>
            <consortium name="The Broad Institute Genomics Platform"/>
            <consortium name="The Broad Institute Genome Sequencing Center for Infectious Disease"/>
            <person name="Wu L."/>
            <person name="Ma J."/>
        </authorList>
    </citation>
    <scope>NUCLEOTIDE SEQUENCE [LARGE SCALE GENOMIC DNA]</scope>
    <source>
        <strain evidence="9">JCM 17440</strain>
    </source>
</reference>
<comment type="similarity">
    <text evidence="1 7">Belongs to the heat shock protein 70 family.</text>
</comment>
<evidence type="ECO:0000313" key="9">
    <source>
        <dbReference type="Proteomes" id="UP001501710"/>
    </source>
</evidence>
<dbReference type="SUPFAM" id="SSF53067">
    <property type="entry name" value="Actin-like ATPase domain"/>
    <property type="match status" value="2"/>
</dbReference>
<gene>
    <name evidence="8" type="ORF">GCM10022254_32560</name>
</gene>
<dbReference type="RefSeq" id="WP_344896944.1">
    <property type="nucleotide sequence ID" value="NZ_BAABAS010000006.1"/>
</dbReference>
<dbReference type="PANTHER" id="PTHR19375">
    <property type="entry name" value="HEAT SHOCK PROTEIN 70KDA"/>
    <property type="match status" value="1"/>
</dbReference>
<dbReference type="PROSITE" id="PS00329">
    <property type="entry name" value="HSP70_2"/>
    <property type="match status" value="1"/>
</dbReference>
<evidence type="ECO:0000256" key="3">
    <source>
        <dbReference type="ARBA" id="ARBA00022741"/>
    </source>
</evidence>
<evidence type="ECO:0000313" key="8">
    <source>
        <dbReference type="EMBL" id="GAA4232506.1"/>
    </source>
</evidence>
<organism evidence="8 9">
    <name type="scientific">Actinomadura meridiana</name>
    <dbReference type="NCBI Taxonomy" id="559626"/>
    <lineage>
        <taxon>Bacteria</taxon>
        <taxon>Bacillati</taxon>
        <taxon>Actinomycetota</taxon>
        <taxon>Actinomycetes</taxon>
        <taxon>Streptosporangiales</taxon>
        <taxon>Thermomonosporaceae</taxon>
        <taxon>Actinomadura</taxon>
    </lineage>
</organism>
<dbReference type="InterPro" id="IPR013126">
    <property type="entry name" value="Hsp_70_fam"/>
</dbReference>
<evidence type="ECO:0000256" key="2">
    <source>
        <dbReference type="ARBA" id="ARBA00022553"/>
    </source>
</evidence>
<dbReference type="Proteomes" id="UP001501710">
    <property type="component" value="Unassembled WGS sequence"/>
</dbReference>
<comment type="caution">
    <text evidence="8">The sequence shown here is derived from an EMBL/GenBank/DDBJ whole genome shotgun (WGS) entry which is preliminary data.</text>
</comment>
<dbReference type="Gene3D" id="3.90.640.10">
    <property type="entry name" value="Actin, Chain A, domain 4"/>
    <property type="match status" value="1"/>
</dbReference>
<evidence type="ECO:0000256" key="5">
    <source>
        <dbReference type="ARBA" id="ARBA00023016"/>
    </source>
</evidence>
<dbReference type="PROSITE" id="PS00297">
    <property type="entry name" value="HSP70_1"/>
    <property type="match status" value="1"/>
</dbReference>
<proteinExistence type="inferred from homology"/>
<dbReference type="Pfam" id="PF00012">
    <property type="entry name" value="HSP70"/>
    <property type="match status" value="2"/>
</dbReference>
<name>A0ABP8C2J9_9ACTN</name>
<dbReference type="InterPro" id="IPR043129">
    <property type="entry name" value="ATPase_NBD"/>
</dbReference>
<dbReference type="InterPro" id="IPR018181">
    <property type="entry name" value="Heat_shock_70_CS"/>
</dbReference>
<sequence length="557" mass="59764">MSDSTIFGIDLGTTHSCIAYIDEASGKPIVVANAEGDLTTPSVVLFDDTETRVVGKEAKNAAVMYADRVVSMVKRQMGVANWRFPIFEQDYTAEEISSYILRKLAADAEALLAAEVEKVVITCPAYFGISEREATAKAGKIAGLDVQAVLNEPTAAAIAFGMHNDSDQTVLVYDLGGGTFDVTMIEVRDGSVRVVATGGDHRLGGRDWDEAVVNYLAERWQQDTDSAEDPRDSEETLQDLWQHAEDGKRSLSARAEARIMASHAGHRVAVPLTREKFDELTAHLLERTVEYTRTVIGVAAERGIGSFDKLLLVGGSTKMPQVAARLNEVFGVTPQSYDPDQSVAKGAAVYGQKLMIGERIKVEIAKIMGAPDAGADDEQVPSEVKKQAVGEVAAQAGLRDEDVEKFDKMEVTNVASHSFGIVVLSDSEGRDQEVISNLVVAQDPVPASKTRTYATVTAGQSRVDIRVMENSSGDVTVPLAEGRPIGKATLKLSRGLPGGSPVDITFELEADGRLKVTGQDVADPSTEISAVIKTDRGLSEEELRLATARAQGIRVNG</sequence>
<keyword evidence="3 7" id="KW-0547">Nucleotide-binding</keyword>
<dbReference type="SUPFAM" id="SSF100920">
    <property type="entry name" value="Heat shock protein 70kD (HSP70), peptide-binding domain"/>
    <property type="match status" value="1"/>
</dbReference>
<keyword evidence="9" id="KW-1185">Reference proteome</keyword>
<dbReference type="CDD" id="cd24029">
    <property type="entry name" value="ASKHA_NBD_HSP70_DnaK_HscA_HscC"/>
    <property type="match status" value="1"/>
</dbReference>
<dbReference type="EMBL" id="BAABAS010000006">
    <property type="protein sequence ID" value="GAA4232506.1"/>
    <property type="molecule type" value="Genomic_DNA"/>
</dbReference>
<keyword evidence="2" id="KW-0597">Phosphoprotein</keyword>
<dbReference type="Gene3D" id="2.60.34.10">
    <property type="entry name" value="Substrate Binding Domain Of DNAk, Chain A, domain 1"/>
    <property type="match status" value="1"/>
</dbReference>
<dbReference type="PRINTS" id="PR00301">
    <property type="entry name" value="HEATSHOCK70"/>
</dbReference>
<protein>
    <submittedName>
        <fullName evidence="8">Hsp70 family protein</fullName>
    </submittedName>
</protein>
<evidence type="ECO:0000256" key="6">
    <source>
        <dbReference type="ARBA" id="ARBA00023186"/>
    </source>
</evidence>
<evidence type="ECO:0000256" key="1">
    <source>
        <dbReference type="ARBA" id="ARBA00007381"/>
    </source>
</evidence>
<dbReference type="Gene3D" id="3.30.420.40">
    <property type="match status" value="2"/>
</dbReference>